<dbReference type="Pfam" id="PF04972">
    <property type="entry name" value="BON"/>
    <property type="match status" value="1"/>
</dbReference>
<dbReference type="InterPro" id="IPR051257">
    <property type="entry name" value="Diverse_CBS-Domain"/>
</dbReference>
<sequence length="241" mass="25612">MRHRSVADLMTPTAVAVQPGTSFKEIARLLDEYGITAVPVVDEENRPVGVVSEADLLRRHTEKDGPSTAEAMMSSPVVTARPSWTAVEAARLMERHRVKRLPVVDADGRLIGVLSRSDLLQLFLRRDRSIQEEIREDVVVRILRLSPAAVHIDVDEGRVTLSGTLDRVGLGPILVRLCETVDGVVEVEDRLTYEPGGGNGPGGGDGPGGAAERGDEPEGGDERGGAEAPEGGEAPPPPVAG</sequence>
<dbReference type="PROSITE" id="PS51371">
    <property type="entry name" value="CBS"/>
    <property type="match status" value="2"/>
</dbReference>
<dbReference type="InterPro" id="IPR046342">
    <property type="entry name" value="CBS_dom_sf"/>
</dbReference>
<feature type="region of interest" description="Disordered" evidence="3">
    <location>
        <begin position="191"/>
        <end position="241"/>
    </location>
</feature>
<evidence type="ECO:0000256" key="1">
    <source>
        <dbReference type="ARBA" id="ARBA00023122"/>
    </source>
</evidence>
<name>A0ABV3CXL2_STREX</name>
<dbReference type="PANTHER" id="PTHR43080:SF29">
    <property type="entry name" value="OS02G0818000 PROTEIN"/>
    <property type="match status" value="1"/>
</dbReference>
<keyword evidence="1 2" id="KW-0129">CBS domain</keyword>
<keyword evidence="7" id="KW-1185">Reference proteome</keyword>
<feature type="compositionally biased region" description="Basic and acidic residues" evidence="3">
    <location>
        <begin position="212"/>
        <end position="225"/>
    </location>
</feature>
<organism evidence="6 7">
    <name type="scientific">Streptomyces exfoliatus</name>
    <name type="common">Streptomyces hydrogenans</name>
    <dbReference type="NCBI Taxonomy" id="1905"/>
    <lineage>
        <taxon>Bacteria</taxon>
        <taxon>Bacillati</taxon>
        <taxon>Actinomycetota</taxon>
        <taxon>Actinomycetes</taxon>
        <taxon>Kitasatosporales</taxon>
        <taxon>Streptomycetaceae</taxon>
        <taxon>Streptomyces</taxon>
    </lineage>
</organism>
<gene>
    <name evidence="6" type="ORF">AB0A76_17205</name>
</gene>
<evidence type="ECO:0000313" key="7">
    <source>
        <dbReference type="Proteomes" id="UP001551210"/>
    </source>
</evidence>
<proteinExistence type="predicted"/>
<accession>A0ABV3CXL2</accession>
<evidence type="ECO:0000313" key="6">
    <source>
        <dbReference type="EMBL" id="MEU7294934.1"/>
    </source>
</evidence>
<evidence type="ECO:0000256" key="2">
    <source>
        <dbReference type="PROSITE-ProRule" id="PRU00703"/>
    </source>
</evidence>
<dbReference type="Gene3D" id="3.10.580.10">
    <property type="entry name" value="CBS-domain"/>
    <property type="match status" value="1"/>
</dbReference>
<reference evidence="6 7" key="1">
    <citation type="submission" date="2024-06" db="EMBL/GenBank/DDBJ databases">
        <title>The Natural Products Discovery Center: Release of the First 8490 Sequenced Strains for Exploring Actinobacteria Biosynthetic Diversity.</title>
        <authorList>
            <person name="Kalkreuter E."/>
            <person name="Kautsar S.A."/>
            <person name="Yang D."/>
            <person name="Bader C.D."/>
            <person name="Teijaro C.N."/>
            <person name="Fluegel L."/>
            <person name="Davis C.M."/>
            <person name="Simpson J.R."/>
            <person name="Lauterbach L."/>
            <person name="Steele A.D."/>
            <person name="Gui C."/>
            <person name="Meng S."/>
            <person name="Li G."/>
            <person name="Viehrig K."/>
            <person name="Ye F."/>
            <person name="Su P."/>
            <person name="Kiefer A.F."/>
            <person name="Nichols A."/>
            <person name="Cepeda A.J."/>
            <person name="Yan W."/>
            <person name="Fan B."/>
            <person name="Jiang Y."/>
            <person name="Adhikari A."/>
            <person name="Zheng C.-J."/>
            <person name="Schuster L."/>
            <person name="Cowan T.M."/>
            <person name="Smanski M.J."/>
            <person name="Chevrette M.G."/>
            <person name="De Carvalho L.P.S."/>
            <person name="Shen B."/>
        </authorList>
    </citation>
    <scope>NUCLEOTIDE SEQUENCE [LARGE SCALE GENOMIC DNA]</scope>
    <source>
        <strain evidence="6 7">NPDC045705</strain>
    </source>
</reference>
<dbReference type="InterPro" id="IPR007055">
    <property type="entry name" value="BON_dom"/>
</dbReference>
<dbReference type="InterPro" id="IPR000644">
    <property type="entry name" value="CBS_dom"/>
</dbReference>
<dbReference type="PROSITE" id="PS50914">
    <property type="entry name" value="BON"/>
    <property type="match status" value="1"/>
</dbReference>
<evidence type="ECO:0000259" key="4">
    <source>
        <dbReference type="PROSITE" id="PS50914"/>
    </source>
</evidence>
<dbReference type="Pfam" id="PF00571">
    <property type="entry name" value="CBS"/>
    <property type="match status" value="2"/>
</dbReference>
<protein>
    <submittedName>
        <fullName evidence="6">CBS domain-containing protein</fullName>
    </submittedName>
</protein>
<dbReference type="SMART" id="SM00116">
    <property type="entry name" value="CBS"/>
    <property type="match status" value="2"/>
</dbReference>
<dbReference type="CDD" id="cd04586">
    <property type="entry name" value="CBS_pair_BON_assoc"/>
    <property type="match status" value="1"/>
</dbReference>
<dbReference type="Proteomes" id="UP001551210">
    <property type="component" value="Unassembled WGS sequence"/>
</dbReference>
<feature type="domain" description="BON" evidence="4">
    <location>
        <begin position="126"/>
        <end position="195"/>
    </location>
</feature>
<dbReference type="PANTHER" id="PTHR43080">
    <property type="entry name" value="CBS DOMAIN-CONTAINING PROTEIN CBSX3, MITOCHONDRIAL"/>
    <property type="match status" value="1"/>
</dbReference>
<feature type="domain" description="CBS" evidence="5">
    <location>
        <begin position="10"/>
        <end position="67"/>
    </location>
</feature>
<comment type="caution">
    <text evidence="6">The sequence shown here is derived from an EMBL/GenBank/DDBJ whole genome shotgun (WGS) entry which is preliminary data.</text>
</comment>
<feature type="compositionally biased region" description="Gly residues" evidence="3">
    <location>
        <begin position="195"/>
        <end position="211"/>
    </location>
</feature>
<dbReference type="SUPFAM" id="SSF54631">
    <property type="entry name" value="CBS-domain pair"/>
    <property type="match status" value="1"/>
</dbReference>
<feature type="domain" description="CBS" evidence="5">
    <location>
        <begin position="73"/>
        <end position="130"/>
    </location>
</feature>
<dbReference type="EMBL" id="JBEZAM010000020">
    <property type="protein sequence ID" value="MEU7294934.1"/>
    <property type="molecule type" value="Genomic_DNA"/>
</dbReference>
<evidence type="ECO:0000256" key="3">
    <source>
        <dbReference type="SAM" id="MobiDB-lite"/>
    </source>
</evidence>
<evidence type="ECO:0000259" key="5">
    <source>
        <dbReference type="PROSITE" id="PS51371"/>
    </source>
</evidence>
<dbReference type="RefSeq" id="WP_359208655.1">
    <property type="nucleotide sequence ID" value="NZ_JBEZAM010000020.1"/>
</dbReference>